<keyword evidence="2" id="KW-1185">Reference proteome</keyword>
<name>A0ACC2SVU8_9FUNG</name>
<protein>
    <submittedName>
        <fullName evidence="1">Uncharacterized protein</fullName>
    </submittedName>
</protein>
<gene>
    <name evidence="1" type="ORF">DSO57_1009650</name>
</gene>
<reference evidence="1" key="1">
    <citation type="submission" date="2022-04" db="EMBL/GenBank/DDBJ databases">
        <title>Genome of the entomopathogenic fungus Entomophthora muscae.</title>
        <authorList>
            <person name="Elya C."/>
            <person name="Lovett B.R."/>
            <person name="Lee E."/>
            <person name="Macias A.M."/>
            <person name="Hajek A.E."/>
            <person name="De Bivort B.L."/>
            <person name="Kasson M.T."/>
            <person name="De Fine Licht H.H."/>
            <person name="Stajich J.E."/>
        </authorList>
    </citation>
    <scope>NUCLEOTIDE SEQUENCE</scope>
    <source>
        <strain evidence="1">Berkeley</strain>
    </source>
</reference>
<proteinExistence type="predicted"/>
<evidence type="ECO:0000313" key="1">
    <source>
        <dbReference type="EMBL" id="KAJ9066403.1"/>
    </source>
</evidence>
<evidence type="ECO:0000313" key="2">
    <source>
        <dbReference type="Proteomes" id="UP001165960"/>
    </source>
</evidence>
<accession>A0ACC2SVU8</accession>
<sequence length="83" mass="8229">MANFTLTVALLSVALVASHGSEYNPSDGQASVAKPVGNPVPTATSTPEKSSSNSTSGSTSSSNANAIIPCSFVMAAALIPAYL</sequence>
<dbReference type="EMBL" id="QTSX02004291">
    <property type="protein sequence ID" value="KAJ9066403.1"/>
    <property type="molecule type" value="Genomic_DNA"/>
</dbReference>
<dbReference type="Proteomes" id="UP001165960">
    <property type="component" value="Unassembled WGS sequence"/>
</dbReference>
<organism evidence="1 2">
    <name type="scientific">Entomophthora muscae</name>
    <dbReference type="NCBI Taxonomy" id="34485"/>
    <lineage>
        <taxon>Eukaryota</taxon>
        <taxon>Fungi</taxon>
        <taxon>Fungi incertae sedis</taxon>
        <taxon>Zoopagomycota</taxon>
        <taxon>Entomophthoromycotina</taxon>
        <taxon>Entomophthoromycetes</taxon>
        <taxon>Entomophthorales</taxon>
        <taxon>Entomophthoraceae</taxon>
        <taxon>Entomophthora</taxon>
    </lineage>
</organism>
<comment type="caution">
    <text evidence="1">The sequence shown here is derived from an EMBL/GenBank/DDBJ whole genome shotgun (WGS) entry which is preliminary data.</text>
</comment>